<reference evidence="1 2" key="1">
    <citation type="submission" date="2016-06" db="EMBL/GenBank/DDBJ databases">
        <title>Revisiting the taxonomy of the Elizabethkingia Genus based on Whole-Genome Sequencing, Optical Mapping, and MALDI-TOF.</title>
        <authorList>
            <person name="Nicholson A.C."/>
        </authorList>
    </citation>
    <scope>NUCLEOTIDE SEQUENCE [LARGE SCALE GENOMIC DNA]</scope>
    <source>
        <strain evidence="1 2">G4070</strain>
    </source>
</reference>
<sequence>MKKNNNDSEHNFLIGMTKRDIIETLGEGFNYYPDDVWIYEVKKTWWGKKTVLLVCFNKEHIVEETHTKSYFFELKV</sequence>
<dbReference type="Proteomes" id="UP000190813">
    <property type="component" value="Unassembled WGS sequence"/>
</dbReference>
<dbReference type="RefSeq" id="WP_024568791.1">
    <property type="nucleotide sequence ID" value="NZ_JBKJBK010000011.1"/>
</dbReference>
<name>A0A1T3MCD8_9FLAO</name>
<comment type="caution">
    <text evidence="1">The sequence shown here is derived from an EMBL/GenBank/DDBJ whole genome shotgun (WGS) entry which is preliminary data.</text>
</comment>
<evidence type="ECO:0000313" key="2">
    <source>
        <dbReference type="Proteomes" id="UP000190813"/>
    </source>
</evidence>
<proteinExistence type="predicted"/>
<dbReference type="EMBL" id="MAHX01000018">
    <property type="protein sequence ID" value="OPC62129.1"/>
    <property type="molecule type" value="Genomic_DNA"/>
</dbReference>
<dbReference type="AlphaFoldDB" id="A0A1T3MCD8"/>
<organism evidence="1 2">
    <name type="scientific">Elizabethkingia occulta</name>
    <dbReference type="NCBI Taxonomy" id="1867263"/>
    <lineage>
        <taxon>Bacteria</taxon>
        <taxon>Pseudomonadati</taxon>
        <taxon>Bacteroidota</taxon>
        <taxon>Flavobacteriia</taxon>
        <taxon>Flavobacteriales</taxon>
        <taxon>Weeksellaceae</taxon>
        <taxon>Elizabethkingia</taxon>
    </lineage>
</organism>
<protein>
    <submittedName>
        <fullName evidence="1">Uncharacterized protein</fullName>
    </submittedName>
</protein>
<accession>A0A1T3MCD8</accession>
<keyword evidence="2" id="KW-1185">Reference proteome</keyword>
<evidence type="ECO:0000313" key="1">
    <source>
        <dbReference type="EMBL" id="OPC62129.1"/>
    </source>
</evidence>
<gene>
    <name evidence="1" type="ORF">BAZ10_09760</name>
</gene>